<dbReference type="GO" id="GO:0005737">
    <property type="term" value="C:cytoplasm"/>
    <property type="evidence" value="ECO:0007669"/>
    <property type="project" value="TreeGrafter"/>
</dbReference>
<reference evidence="10 11" key="1">
    <citation type="submission" date="2020-05" db="EMBL/GenBank/DDBJ databases">
        <title>Electrophorus electricus (electric eel) genome, fEleEle1, primary haplotype.</title>
        <authorList>
            <person name="Myers G."/>
            <person name="Meyer A."/>
            <person name="Fedrigo O."/>
            <person name="Formenti G."/>
            <person name="Rhie A."/>
            <person name="Tracey A."/>
            <person name="Sims Y."/>
            <person name="Jarvis E.D."/>
        </authorList>
    </citation>
    <scope>NUCLEOTIDE SEQUENCE [LARGE SCALE GENOMIC DNA]</scope>
</reference>
<evidence type="ECO:0000256" key="7">
    <source>
        <dbReference type="SAM" id="Coils"/>
    </source>
</evidence>
<evidence type="ECO:0000259" key="9">
    <source>
        <dbReference type="PROSITE" id="PS51905"/>
    </source>
</evidence>
<dbReference type="CDD" id="cd21965">
    <property type="entry name" value="Zn-C2H2_CALCOCO1_TAX1BP1_like"/>
    <property type="match status" value="1"/>
</dbReference>
<evidence type="ECO:0000313" key="11">
    <source>
        <dbReference type="Proteomes" id="UP000314983"/>
    </source>
</evidence>
<organism evidence="10 11">
    <name type="scientific">Electrophorus electricus</name>
    <name type="common">Electric eel</name>
    <name type="synonym">Gymnotus electricus</name>
    <dbReference type="NCBI Taxonomy" id="8005"/>
    <lineage>
        <taxon>Eukaryota</taxon>
        <taxon>Metazoa</taxon>
        <taxon>Chordata</taxon>
        <taxon>Craniata</taxon>
        <taxon>Vertebrata</taxon>
        <taxon>Euteleostomi</taxon>
        <taxon>Actinopterygii</taxon>
        <taxon>Neopterygii</taxon>
        <taxon>Teleostei</taxon>
        <taxon>Ostariophysi</taxon>
        <taxon>Gymnotiformes</taxon>
        <taxon>Gymnotoidei</taxon>
        <taxon>Gymnotidae</taxon>
        <taxon>Electrophorus</taxon>
    </lineage>
</organism>
<feature type="region of interest" description="Disordered" evidence="8">
    <location>
        <begin position="415"/>
        <end position="438"/>
    </location>
</feature>
<dbReference type="PANTHER" id="PTHR14432">
    <property type="entry name" value="PROSAPIP2 PROTEIN/5-AZACYTIDINE INDUCED GENE 2"/>
    <property type="match status" value="1"/>
</dbReference>
<keyword evidence="3 6" id="KW-0863">Zinc-finger</keyword>
<dbReference type="GeneTree" id="ENSGT00940000153704"/>
<dbReference type="InterPro" id="IPR041641">
    <property type="entry name" value="CALCOCO1/2_Zn_UBZ1"/>
</dbReference>
<gene>
    <name evidence="10" type="primary">TBKBP1</name>
</gene>
<evidence type="ECO:0000256" key="1">
    <source>
        <dbReference type="ARBA" id="ARBA00022553"/>
    </source>
</evidence>
<dbReference type="Pfam" id="PF12845">
    <property type="entry name" value="TBD"/>
    <property type="match status" value="1"/>
</dbReference>
<protein>
    <recommendedName>
        <fullName evidence="9">UBZ1-type domain-containing protein</fullName>
    </recommendedName>
</protein>
<dbReference type="PROSITE" id="PS51905">
    <property type="entry name" value="ZF_UBZ1"/>
    <property type="match status" value="1"/>
</dbReference>
<evidence type="ECO:0000313" key="10">
    <source>
        <dbReference type="Ensembl" id="ENSEEEP00000064091.1"/>
    </source>
</evidence>
<evidence type="ECO:0000256" key="8">
    <source>
        <dbReference type="SAM" id="MobiDB-lite"/>
    </source>
</evidence>
<reference evidence="10" key="3">
    <citation type="submission" date="2025-09" db="UniProtKB">
        <authorList>
            <consortium name="Ensembl"/>
        </authorList>
    </citation>
    <scope>IDENTIFICATION</scope>
</reference>
<name>A0AAY5F4U9_ELEEL</name>
<evidence type="ECO:0000256" key="5">
    <source>
        <dbReference type="ARBA" id="ARBA00023054"/>
    </source>
</evidence>
<feature type="coiled-coil region" evidence="7">
    <location>
        <begin position="104"/>
        <end position="162"/>
    </location>
</feature>
<evidence type="ECO:0000256" key="2">
    <source>
        <dbReference type="ARBA" id="ARBA00022723"/>
    </source>
</evidence>
<dbReference type="PANTHER" id="PTHR14432:SF2">
    <property type="entry name" value="TANK-BINDING KINASE 1-BINDING PROTEIN 1"/>
    <property type="match status" value="1"/>
</dbReference>
<evidence type="ECO:0000256" key="6">
    <source>
        <dbReference type="PROSITE-ProRule" id="PRU01253"/>
    </source>
</evidence>
<feature type="domain" description="UBZ1-type" evidence="9">
    <location>
        <begin position="538"/>
        <end position="564"/>
    </location>
</feature>
<feature type="region of interest" description="Disordered" evidence="8">
    <location>
        <begin position="331"/>
        <end position="394"/>
    </location>
</feature>
<dbReference type="Proteomes" id="UP000314983">
    <property type="component" value="Chromosome 14"/>
</dbReference>
<accession>A0AAY5F4U9</accession>
<feature type="coiled-coil region" evidence="7">
    <location>
        <begin position="48"/>
        <end position="75"/>
    </location>
</feature>
<keyword evidence="11" id="KW-1185">Reference proteome</keyword>
<keyword evidence="2" id="KW-0479">Metal-binding</keyword>
<feature type="coiled-coil region" evidence="7">
    <location>
        <begin position="207"/>
        <end position="255"/>
    </location>
</feature>
<evidence type="ECO:0000256" key="3">
    <source>
        <dbReference type="ARBA" id="ARBA00022771"/>
    </source>
</evidence>
<keyword evidence="5 7" id="KW-0175">Coiled coil</keyword>
<dbReference type="AlphaFoldDB" id="A0AAY5F4U9"/>
<dbReference type="GO" id="GO:0008270">
    <property type="term" value="F:zinc ion binding"/>
    <property type="evidence" value="ECO:0007669"/>
    <property type="project" value="UniProtKB-KW"/>
</dbReference>
<keyword evidence="1" id="KW-0597">Phosphoprotein</keyword>
<sequence length="570" mass="64373">MESLFGGELGLLGGTEGLKEDGCGVGWAGSPLPEDMYSASHFALISAYQDIKTRLAGLERENTDIKRKLKLYEIKFPMIGDFGDDRNSYCSFESKDTALLQSENGNLQQRINILTHELQKSKEREEQLEDVIQAYEKIHMEKNNLQRDLDKMTSLVENHVERIHSLETALRQRDSSLHKLTQLHRLDCPALTLQSSRSLDTLSDLKLQRLEAELEGARHEAQGACQREEELKAECERLQEELRELQNNQRQRDVSSTCAQCDVEWIKKVGDEQVNLALAYTELTEELGKLQALSAKQTEILRSVSQEQASPGSEHISIPVRILPLLQRHSPVPHQRHSPIPQRHSPVPQRHSPVSQRHSPVPQRRSPVLQRLSPDMHRRSPLPEISDGPASYSCRPPIHHLRASFQGRRSYSEVADPSAYQRPPRFTLDPVSTLPKPRPYHGGSPHILAQRRELSHLHYEPQPGPEEWTCPHPISPPRTLGASGPTSGMRGPASCSAFPIPARPNTLSCHPSGYLHAEHAQSWPSINLWMETEEESDVRSCPLCHLIFPVGYPDDALIKHIDSHLENSKI</sequence>
<dbReference type="InterPro" id="IPR024581">
    <property type="entry name" value="TBD"/>
</dbReference>
<evidence type="ECO:0000256" key="4">
    <source>
        <dbReference type="ARBA" id="ARBA00022833"/>
    </source>
</evidence>
<proteinExistence type="predicted"/>
<keyword evidence="4" id="KW-0862">Zinc</keyword>
<dbReference type="InterPro" id="IPR051891">
    <property type="entry name" value="TBK1-IKBKE_adapters"/>
</dbReference>
<dbReference type="Ensembl" id="ENSEEET00000053261.1">
    <property type="protein sequence ID" value="ENSEEEP00000064091.1"/>
    <property type="gene ID" value="ENSEEEG00000006353.2"/>
</dbReference>
<dbReference type="Pfam" id="PF18112">
    <property type="entry name" value="Zn-C2H2_12"/>
    <property type="match status" value="1"/>
</dbReference>
<reference evidence="10" key="2">
    <citation type="submission" date="2025-08" db="UniProtKB">
        <authorList>
            <consortium name="Ensembl"/>
        </authorList>
    </citation>
    <scope>IDENTIFICATION</scope>
</reference>